<accession>U1WX46</accession>
<keyword evidence="2" id="KW-1185">Reference proteome</keyword>
<protein>
    <submittedName>
        <fullName evidence="1">Uncharacterized protein</fullName>
    </submittedName>
</protein>
<dbReference type="HOGENOM" id="CLU_3148875_0_0_9"/>
<dbReference type="EMBL" id="AWSJ01000315">
    <property type="protein sequence ID" value="ERI06798.1"/>
    <property type="molecule type" value="Genomic_DNA"/>
</dbReference>
<proteinExistence type="predicted"/>
<gene>
    <name evidence="1" type="ORF">HMPREF0083_05170</name>
</gene>
<dbReference type="AlphaFoldDB" id="U1WX46"/>
<sequence>MPKISKAVNKVNHLLPVNELFILYLDQGTYKNAAINLGLNRVPINQKT</sequence>
<name>U1WX46_ANEAE</name>
<reference evidence="1 2" key="1">
    <citation type="submission" date="2013-08" db="EMBL/GenBank/DDBJ databases">
        <authorList>
            <person name="Weinstock G."/>
            <person name="Sodergren E."/>
            <person name="Wylie T."/>
            <person name="Fulton L."/>
            <person name="Fulton R."/>
            <person name="Fronick C."/>
            <person name="O'Laughlin M."/>
            <person name="Godfrey J."/>
            <person name="Miner T."/>
            <person name="Herter B."/>
            <person name="Appelbaum E."/>
            <person name="Cordes M."/>
            <person name="Lek S."/>
            <person name="Wollam A."/>
            <person name="Pepin K.H."/>
            <person name="Palsikar V.B."/>
            <person name="Mitreva M."/>
            <person name="Wilson R.K."/>
        </authorList>
    </citation>
    <scope>NUCLEOTIDE SEQUENCE [LARGE SCALE GENOMIC DNA]</scope>
    <source>
        <strain evidence="1 2">ATCC 12856</strain>
    </source>
</reference>
<dbReference type="Proteomes" id="UP000016511">
    <property type="component" value="Unassembled WGS sequence"/>
</dbReference>
<evidence type="ECO:0000313" key="2">
    <source>
        <dbReference type="Proteomes" id="UP000016511"/>
    </source>
</evidence>
<evidence type="ECO:0000313" key="1">
    <source>
        <dbReference type="EMBL" id="ERI06798.1"/>
    </source>
</evidence>
<organism evidence="1 2">
    <name type="scientific">Aneurinibacillus aneurinilyticus ATCC 12856</name>
    <dbReference type="NCBI Taxonomy" id="649747"/>
    <lineage>
        <taxon>Bacteria</taxon>
        <taxon>Bacillati</taxon>
        <taxon>Bacillota</taxon>
        <taxon>Bacilli</taxon>
        <taxon>Bacillales</taxon>
        <taxon>Paenibacillaceae</taxon>
        <taxon>Aneurinibacillus group</taxon>
        <taxon>Aneurinibacillus</taxon>
    </lineage>
</organism>
<comment type="caution">
    <text evidence="1">The sequence shown here is derived from an EMBL/GenBank/DDBJ whole genome shotgun (WGS) entry which is preliminary data.</text>
</comment>